<feature type="region of interest" description="Disordered" evidence="2">
    <location>
        <begin position="963"/>
        <end position="1026"/>
    </location>
</feature>
<feature type="region of interest" description="Disordered" evidence="2">
    <location>
        <begin position="381"/>
        <end position="428"/>
    </location>
</feature>
<dbReference type="EMBL" id="OIVN01004895">
    <property type="protein sequence ID" value="SPD19873.1"/>
    <property type="molecule type" value="Genomic_DNA"/>
</dbReference>
<evidence type="ECO:0000259" key="3">
    <source>
        <dbReference type="Pfam" id="PF04195"/>
    </source>
</evidence>
<sequence length="1111" mass="121861">MTSPLGLIRMLMWHHGGMIRGTWHVLAACWRALDGCQHIQARGEHMKTREKEGRHSAGAWKRVTTPVVTPAARGKEGILSDGAWKSVKALMMKISPGTDRSGDVLHRSGVRFPSLKPKKEVWQAVQFYCSYLRRGERKGFLYLLVAARGLLGSVGSEDTWCVNNPSPGRSVLIGIVVLCDVHGLGSLDLWRTPVVGAGAAGYALETVVIHLRKLEGRPSWSLEGRLLILRKKIDNGLAQALLRNPPIIFPLHLHCNLDTDVAGKSVTAVSRAWGWKTCKTKKLIGKEHRFGAGLGGSDAFVSTSCQRKLESLRVVGSEDMWSINSPSLGRPVVNQLGELSRGIPAMDEDWTLEYWSCWLYPRDGRLSSGYLEGLPSLDDGSVSDSLESSSPGERGSVSGSEYSGSPGRSSETIELSTSDSSSRGAILPVSGLDPNKSFVAEGVSSKFVDKDIKRLRIRYQISEDIVLRLPDEGEWACSSNGEDVVLYEDNLAAGLRLPFRPFERELLHRLGLAPSQLNPNAWRTTIGLQVLWKMASDGEYELTVDEFLSLYKLAYIPASPGIWAFTCHKGSPRLIPGLPNSNRSWKPKFFFLCGDSWEFSPDEAVGEDPCGIRRTWGIPVAAAFRRPSLSTHLRERLLRVAEYQKEKLVRLVDLLSPFTLAEWSLGPEPSPEVKKAIKAYQQRMTTRAERKRLREVAQNLEDLPDASALFSKKAKSGKKVVIEKGQSSRKGGHQDKPLPSAKLKTPEKVHVYHEVPPSPVAVKGRGVAPGDVIPTIYNSSSRAMDKVAKLYDKVDLEVYDLVDDMDLLRMSIHDSLKAAGPTFVLGNRLRSSRGELAKLKANLEEATAQAQAHKKTAEGLKAEKGSLRSQIKQLEADVKRKDELIAALETGRDELLHKTEALQGEISEAKETAVIDYKASEDFQEATRRYYVAGFEHFRKRAALAFGSVQDWSIVKIFDDEETTAVEEGSEDDEEEDVVQSKERVATPSDVPSSAPDGPPGDDSAVGPIGGQAVSVDDQVDPSPAGDEVQGICFDDSLLDFAPPRGVYCPPRSMTVLTDLVGVDLRGASVSNDSLLDFAPRGCLTVLRGASVLDDSLLDFAPRGCLTVFGE</sequence>
<keyword evidence="1" id="KW-0175">Coiled coil</keyword>
<evidence type="ECO:0000256" key="1">
    <source>
        <dbReference type="SAM" id="Coils"/>
    </source>
</evidence>
<feature type="compositionally biased region" description="Acidic residues" evidence="2">
    <location>
        <begin position="963"/>
        <end position="978"/>
    </location>
</feature>
<protein>
    <recommendedName>
        <fullName evidence="3">Transposase (putative) gypsy type domain-containing protein</fullName>
    </recommendedName>
</protein>
<feature type="compositionally biased region" description="Low complexity" evidence="2">
    <location>
        <begin position="381"/>
        <end position="393"/>
    </location>
</feature>
<feature type="domain" description="Transposase (putative) gypsy type" evidence="3">
    <location>
        <begin position="485"/>
        <end position="534"/>
    </location>
</feature>
<proteinExistence type="predicted"/>
<dbReference type="InterPro" id="IPR007321">
    <property type="entry name" value="Transposase_28"/>
</dbReference>
<organism evidence="4">
    <name type="scientific">Fagus sylvatica</name>
    <name type="common">Beechnut</name>
    <dbReference type="NCBI Taxonomy" id="28930"/>
    <lineage>
        <taxon>Eukaryota</taxon>
        <taxon>Viridiplantae</taxon>
        <taxon>Streptophyta</taxon>
        <taxon>Embryophyta</taxon>
        <taxon>Tracheophyta</taxon>
        <taxon>Spermatophyta</taxon>
        <taxon>Magnoliopsida</taxon>
        <taxon>eudicotyledons</taxon>
        <taxon>Gunneridae</taxon>
        <taxon>Pentapetalae</taxon>
        <taxon>rosids</taxon>
        <taxon>fabids</taxon>
        <taxon>Fagales</taxon>
        <taxon>Fagaceae</taxon>
        <taxon>Fagus</taxon>
    </lineage>
</organism>
<feature type="region of interest" description="Disordered" evidence="2">
    <location>
        <begin position="720"/>
        <end position="742"/>
    </location>
</feature>
<dbReference type="PANTHER" id="PTHR31099:SF49">
    <property type="entry name" value="MYOSIN HEAVY CHAIN-LIKE PROTEIN"/>
    <property type="match status" value="1"/>
</dbReference>
<dbReference type="Pfam" id="PF04195">
    <property type="entry name" value="Transposase_28"/>
    <property type="match status" value="1"/>
</dbReference>
<name>A0A2N9I737_FAGSY</name>
<feature type="compositionally biased region" description="Low complexity" evidence="2">
    <location>
        <begin position="988"/>
        <end position="1007"/>
    </location>
</feature>
<evidence type="ECO:0000313" key="4">
    <source>
        <dbReference type="EMBL" id="SPD19873.1"/>
    </source>
</evidence>
<evidence type="ECO:0000256" key="2">
    <source>
        <dbReference type="SAM" id="MobiDB-lite"/>
    </source>
</evidence>
<feature type="coiled-coil region" evidence="1">
    <location>
        <begin position="829"/>
        <end position="912"/>
    </location>
</feature>
<dbReference type="AlphaFoldDB" id="A0A2N9I737"/>
<feature type="compositionally biased region" description="Polar residues" evidence="2">
    <location>
        <begin position="397"/>
        <end position="423"/>
    </location>
</feature>
<accession>A0A2N9I737</accession>
<reference evidence="4" key="1">
    <citation type="submission" date="2018-02" db="EMBL/GenBank/DDBJ databases">
        <authorList>
            <person name="Cohen D.B."/>
            <person name="Kent A.D."/>
        </authorList>
    </citation>
    <scope>NUCLEOTIDE SEQUENCE</scope>
</reference>
<gene>
    <name evidence="4" type="ORF">FSB_LOCUS47755</name>
</gene>
<dbReference type="PANTHER" id="PTHR31099">
    <property type="entry name" value="OS06G0165300 PROTEIN"/>
    <property type="match status" value="1"/>
</dbReference>